<evidence type="ECO:0000256" key="1">
    <source>
        <dbReference type="SAM" id="MobiDB-lite"/>
    </source>
</evidence>
<comment type="caution">
    <text evidence="2">The sequence shown here is derived from an EMBL/GenBank/DDBJ whole genome shotgun (WGS) entry which is preliminary data.</text>
</comment>
<reference evidence="2" key="1">
    <citation type="submission" date="2023-11" db="EMBL/GenBank/DDBJ databases">
        <title>WGS of Aeromonas in Northern Israel.</title>
        <authorList>
            <person name="Hershko Y."/>
        </authorList>
    </citation>
    <scope>NUCLEOTIDE SEQUENCE</scope>
    <source>
        <strain evidence="2">02297</strain>
    </source>
</reference>
<dbReference type="RefSeq" id="WP_163153711.1">
    <property type="nucleotide sequence ID" value="NZ_CP050791.1"/>
</dbReference>
<proteinExistence type="predicted"/>
<dbReference type="AlphaFoldDB" id="A0AAP6L0I7"/>
<name>A0AAP6L0I7_AERME</name>
<gene>
    <name evidence="2" type="ORF">SJS82_06420</name>
</gene>
<feature type="region of interest" description="Disordered" evidence="1">
    <location>
        <begin position="1"/>
        <end position="30"/>
    </location>
</feature>
<organism evidence="2 3">
    <name type="scientific">Aeromonas media</name>
    <dbReference type="NCBI Taxonomy" id="651"/>
    <lineage>
        <taxon>Bacteria</taxon>
        <taxon>Pseudomonadati</taxon>
        <taxon>Pseudomonadota</taxon>
        <taxon>Gammaproteobacteria</taxon>
        <taxon>Aeromonadales</taxon>
        <taxon>Aeromonadaceae</taxon>
        <taxon>Aeromonas</taxon>
    </lineage>
</organism>
<protein>
    <submittedName>
        <fullName evidence="2">Uncharacterized protein</fullName>
    </submittedName>
</protein>
<feature type="compositionally biased region" description="Polar residues" evidence="1">
    <location>
        <begin position="1"/>
        <end position="18"/>
    </location>
</feature>
<dbReference type="Proteomes" id="UP001285835">
    <property type="component" value="Unassembled WGS sequence"/>
</dbReference>
<dbReference type="EMBL" id="JAWZXF010000006">
    <property type="protein sequence ID" value="MDX7921565.1"/>
    <property type="molecule type" value="Genomic_DNA"/>
</dbReference>
<evidence type="ECO:0000313" key="3">
    <source>
        <dbReference type="Proteomes" id="UP001285835"/>
    </source>
</evidence>
<sequence length="46" mass="4865">MNQAVDTQPDQPLLSSPHSDLESTDTGLGGTVHLDVIDLAAPDDDY</sequence>
<evidence type="ECO:0000313" key="2">
    <source>
        <dbReference type="EMBL" id="MDX7921565.1"/>
    </source>
</evidence>
<accession>A0AAP6L0I7</accession>